<evidence type="ECO:0000256" key="8">
    <source>
        <dbReference type="ARBA" id="ARBA00035585"/>
    </source>
</evidence>
<reference evidence="11 12" key="1">
    <citation type="submission" date="2019-12" db="EMBL/GenBank/DDBJ databases">
        <title>the WGS of Blastococcus saxobsidens 67B17.</title>
        <authorList>
            <person name="Jiang Z."/>
        </authorList>
    </citation>
    <scope>NUCLEOTIDE SEQUENCE [LARGE SCALE GENOMIC DNA]</scope>
    <source>
        <strain evidence="11 12">67B17</strain>
    </source>
</reference>
<proteinExistence type="inferred from homology"/>
<dbReference type="Proteomes" id="UP000479241">
    <property type="component" value="Unassembled WGS sequence"/>
</dbReference>
<keyword evidence="2 10" id="KW-1003">Cell membrane</keyword>
<dbReference type="HAMAP" id="MF_00454">
    <property type="entry name" value="FluC"/>
    <property type="match status" value="1"/>
</dbReference>
<feature type="transmembrane region" description="Helical" evidence="10">
    <location>
        <begin position="126"/>
        <end position="150"/>
    </location>
</feature>
<dbReference type="InterPro" id="IPR003691">
    <property type="entry name" value="FluC"/>
</dbReference>
<keyword evidence="5 10" id="KW-0472">Membrane</keyword>
<keyword evidence="4 10" id="KW-1133">Transmembrane helix</keyword>
<evidence type="ECO:0000256" key="9">
    <source>
        <dbReference type="ARBA" id="ARBA00049940"/>
    </source>
</evidence>
<evidence type="ECO:0000256" key="6">
    <source>
        <dbReference type="ARBA" id="ARBA00023303"/>
    </source>
</evidence>
<dbReference type="AlphaFoldDB" id="A0A6L9VY80"/>
<keyword evidence="10" id="KW-0813">Transport</keyword>
<comment type="function">
    <text evidence="9 10">Fluoride-specific ion channel. Important for reducing fluoride concentration in the cell, thus reducing its toxicity.</text>
</comment>
<dbReference type="GO" id="GO:0046872">
    <property type="term" value="F:metal ion binding"/>
    <property type="evidence" value="ECO:0007669"/>
    <property type="project" value="UniProtKB-KW"/>
</dbReference>
<keyword evidence="6 10" id="KW-0407">Ion channel</keyword>
<feature type="binding site" evidence="10">
    <location>
        <position position="107"/>
    </location>
    <ligand>
        <name>Na(+)</name>
        <dbReference type="ChEBI" id="CHEBI:29101"/>
        <note>structural</note>
    </ligand>
</feature>
<keyword evidence="10" id="KW-0479">Metal-binding</keyword>
<comment type="caution">
    <text evidence="11">The sequence shown here is derived from an EMBL/GenBank/DDBJ whole genome shotgun (WGS) entry which is preliminary data.</text>
</comment>
<comment type="similarity">
    <text evidence="7 10">Belongs to the fluoride channel Fluc/FEX (TC 1.A.43) family.</text>
</comment>
<feature type="transmembrane region" description="Helical" evidence="10">
    <location>
        <begin position="97"/>
        <end position="114"/>
    </location>
</feature>
<sequence>MTTERPTPTRPVDPDVDLHVPVQRRERTWDPAVLSTIAAGGALGAEARYGLTVALPHQPGQWPWATWLVNVSGCFLIGVLMVVIIDVITPHRLVRPFIGIGFLGGYTTFSTAMVDVQQLALAGHGAVALGYMAATVLAAVTATVLGAHATRTCVRWRRSRTRPARTSDGPR</sequence>
<dbReference type="GO" id="GO:0140114">
    <property type="term" value="P:cellular detoxification of fluoride"/>
    <property type="evidence" value="ECO:0007669"/>
    <property type="project" value="UniProtKB-UniRule"/>
</dbReference>
<protein>
    <recommendedName>
        <fullName evidence="10">Fluoride-specific ion channel FluC</fullName>
    </recommendedName>
</protein>
<gene>
    <name evidence="10" type="primary">fluC</name>
    <name evidence="10" type="synonym">crcB</name>
    <name evidence="11" type="ORF">GCU60_03115</name>
</gene>
<keyword evidence="10" id="KW-0915">Sodium</keyword>
<feature type="binding site" evidence="10">
    <location>
        <position position="104"/>
    </location>
    <ligand>
        <name>Na(+)</name>
        <dbReference type="ChEBI" id="CHEBI:29101"/>
        <note>structural</note>
    </ligand>
</feature>
<evidence type="ECO:0000313" key="12">
    <source>
        <dbReference type="Proteomes" id="UP000479241"/>
    </source>
</evidence>
<evidence type="ECO:0000256" key="1">
    <source>
        <dbReference type="ARBA" id="ARBA00004651"/>
    </source>
</evidence>
<evidence type="ECO:0000256" key="4">
    <source>
        <dbReference type="ARBA" id="ARBA00022989"/>
    </source>
</evidence>
<evidence type="ECO:0000256" key="2">
    <source>
        <dbReference type="ARBA" id="ARBA00022475"/>
    </source>
</evidence>
<evidence type="ECO:0000256" key="10">
    <source>
        <dbReference type="HAMAP-Rule" id="MF_00454"/>
    </source>
</evidence>
<keyword evidence="3 10" id="KW-0812">Transmembrane</keyword>
<evidence type="ECO:0000313" key="11">
    <source>
        <dbReference type="EMBL" id="NEK84756.1"/>
    </source>
</evidence>
<evidence type="ECO:0000256" key="5">
    <source>
        <dbReference type="ARBA" id="ARBA00023136"/>
    </source>
</evidence>
<dbReference type="Pfam" id="PF02537">
    <property type="entry name" value="CRCB"/>
    <property type="match status" value="1"/>
</dbReference>
<name>A0A6L9VY80_9ACTN</name>
<feature type="transmembrane region" description="Helical" evidence="10">
    <location>
        <begin position="64"/>
        <end position="85"/>
    </location>
</feature>
<organism evidence="11 12">
    <name type="scientific">Blastococcus saxobsidens</name>
    <dbReference type="NCBI Taxonomy" id="138336"/>
    <lineage>
        <taxon>Bacteria</taxon>
        <taxon>Bacillati</taxon>
        <taxon>Actinomycetota</taxon>
        <taxon>Actinomycetes</taxon>
        <taxon>Geodermatophilales</taxon>
        <taxon>Geodermatophilaceae</taxon>
        <taxon>Blastococcus</taxon>
    </lineage>
</organism>
<dbReference type="GO" id="GO:0005886">
    <property type="term" value="C:plasma membrane"/>
    <property type="evidence" value="ECO:0007669"/>
    <property type="project" value="UniProtKB-SubCell"/>
</dbReference>
<evidence type="ECO:0000256" key="3">
    <source>
        <dbReference type="ARBA" id="ARBA00022692"/>
    </source>
</evidence>
<dbReference type="PANTHER" id="PTHR28259:SF1">
    <property type="entry name" value="FLUORIDE EXPORT PROTEIN 1-RELATED"/>
    <property type="match status" value="1"/>
</dbReference>
<dbReference type="PANTHER" id="PTHR28259">
    <property type="entry name" value="FLUORIDE EXPORT PROTEIN 1-RELATED"/>
    <property type="match status" value="1"/>
</dbReference>
<comment type="activity regulation">
    <text evidence="10">Na(+) is not transported, but it plays an essential structural role and its presence is essential for fluoride channel function.</text>
</comment>
<evidence type="ECO:0000256" key="7">
    <source>
        <dbReference type="ARBA" id="ARBA00035120"/>
    </source>
</evidence>
<comment type="subcellular location">
    <subcellularLocation>
        <location evidence="1 10">Cell membrane</location>
        <topology evidence="1 10">Multi-pass membrane protein</topology>
    </subcellularLocation>
</comment>
<dbReference type="GO" id="GO:0062054">
    <property type="term" value="F:fluoride channel activity"/>
    <property type="evidence" value="ECO:0007669"/>
    <property type="project" value="UniProtKB-UniRule"/>
</dbReference>
<accession>A0A6L9VY80</accession>
<dbReference type="EMBL" id="JAAGWG010000003">
    <property type="protein sequence ID" value="NEK84756.1"/>
    <property type="molecule type" value="Genomic_DNA"/>
</dbReference>
<comment type="catalytic activity">
    <reaction evidence="8">
        <text>fluoride(in) = fluoride(out)</text>
        <dbReference type="Rhea" id="RHEA:76159"/>
        <dbReference type="ChEBI" id="CHEBI:17051"/>
    </reaction>
    <physiologicalReaction direction="left-to-right" evidence="8">
        <dbReference type="Rhea" id="RHEA:76160"/>
    </physiologicalReaction>
</comment>
<keyword evidence="10" id="KW-0406">Ion transport</keyword>